<dbReference type="InterPro" id="IPR051783">
    <property type="entry name" value="NAD(P)-dependent_oxidoreduct"/>
</dbReference>
<reference evidence="1 2" key="1">
    <citation type="submission" date="2017-03" db="EMBL/GenBank/DDBJ databases">
        <title>Genome sequencing of Shewanella japonica KCTC 22435.</title>
        <authorList>
            <person name="Kim K.M."/>
        </authorList>
    </citation>
    <scope>NUCLEOTIDE SEQUENCE [LARGE SCALE GENOMIC DNA]</scope>
    <source>
        <strain evidence="1 2">KCTC 22435</strain>
    </source>
</reference>
<dbReference type="Proteomes" id="UP000191820">
    <property type="component" value="Chromosome"/>
</dbReference>
<dbReference type="CDD" id="cd05266">
    <property type="entry name" value="SDR_a4"/>
    <property type="match status" value="1"/>
</dbReference>
<evidence type="ECO:0000313" key="2">
    <source>
        <dbReference type="Proteomes" id="UP000191820"/>
    </source>
</evidence>
<dbReference type="RefSeq" id="WP_080916065.1">
    <property type="nucleotide sequence ID" value="NZ_CANMJJ010000011.1"/>
</dbReference>
<dbReference type="PANTHER" id="PTHR48079">
    <property type="entry name" value="PROTEIN YEEZ"/>
    <property type="match status" value="1"/>
</dbReference>
<evidence type="ECO:0000313" key="1">
    <source>
        <dbReference type="EMBL" id="ARD22903.1"/>
    </source>
</evidence>
<dbReference type="Gene3D" id="3.40.50.720">
    <property type="entry name" value="NAD(P)-binding Rossmann-like Domain"/>
    <property type="match status" value="1"/>
</dbReference>
<dbReference type="InterPro" id="IPR036291">
    <property type="entry name" value="NAD(P)-bd_dom_sf"/>
</dbReference>
<keyword evidence="2" id="KW-1185">Reference proteome</keyword>
<sequence>MNDIAIVGCGWFGLPLAKLLVEQGFNVSGTKRTAEGCASLLSHKINPFELDLSTINDNELESKAMTYAGLFDADMLIVNIPPGLRRGESQYLPHVQRLISLIGERQYQRVIFISTTGVYPAIDKDMTENDAQVYDDKSAILLKAESQFAAMNNSCILRFSGLIGPKRHPGKFFAGRENIAGGNVAVNLVHLDDCIQAVTSIVKATSAHQAVNETYNLAAPKHPTRSEFYRYAAKHLGLAEPSFNDDKQPSKVIVGDLICQQLAFNYIHSDPMLMLDAC</sequence>
<accession>A0ABM6JL37</accession>
<gene>
    <name evidence="1" type="ORF">SJ2017_2614</name>
</gene>
<protein>
    <submittedName>
        <fullName evidence="1">NAD-dependent dehydratase</fullName>
    </submittedName>
</protein>
<dbReference type="PANTHER" id="PTHR48079:SF6">
    <property type="entry name" value="NAD(P)-BINDING DOMAIN-CONTAINING PROTEIN-RELATED"/>
    <property type="match status" value="1"/>
</dbReference>
<proteinExistence type="predicted"/>
<organism evidence="1 2">
    <name type="scientific">Shewanella japonica</name>
    <dbReference type="NCBI Taxonomy" id="93973"/>
    <lineage>
        <taxon>Bacteria</taxon>
        <taxon>Pseudomonadati</taxon>
        <taxon>Pseudomonadota</taxon>
        <taxon>Gammaproteobacteria</taxon>
        <taxon>Alteromonadales</taxon>
        <taxon>Shewanellaceae</taxon>
        <taxon>Shewanella</taxon>
    </lineage>
</organism>
<dbReference type="EMBL" id="CP020472">
    <property type="protein sequence ID" value="ARD22903.1"/>
    <property type="molecule type" value="Genomic_DNA"/>
</dbReference>
<name>A0ABM6JL37_9GAMM</name>
<dbReference type="SUPFAM" id="SSF51735">
    <property type="entry name" value="NAD(P)-binding Rossmann-fold domains"/>
    <property type="match status" value="1"/>
</dbReference>